<dbReference type="InterPro" id="IPR035437">
    <property type="entry name" value="SNase_OB-fold_sf"/>
</dbReference>
<protein>
    <recommendedName>
        <fullName evidence="2">TNase-like domain-containing protein</fullName>
    </recommendedName>
</protein>
<gene>
    <name evidence="3" type="ORF">HMPREF9695_03700</name>
</gene>
<dbReference type="EMBL" id="AGWX01000004">
    <property type="protein sequence ID" value="EKS37282.1"/>
    <property type="molecule type" value="Genomic_DNA"/>
</dbReference>
<organism evidence="3 4">
    <name type="scientific">Afipia broomeae ATCC 49717</name>
    <dbReference type="NCBI Taxonomy" id="883078"/>
    <lineage>
        <taxon>Bacteria</taxon>
        <taxon>Pseudomonadati</taxon>
        <taxon>Pseudomonadota</taxon>
        <taxon>Alphaproteobacteria</taxon>
        <taxon>Hyphomicrobiales</taxon>
        <taxon>Nitrobacteraceae</taxon>
        <taxon>Afipia</taxon>
    </lineage>
</organism>
<reference evidence="3 4" key="1">
    <citation type="submission" date="2012-04" db="EMBL/GenBank/DDBJ databases">
        <title>The Genome Sequence of Afipia broomeae ATCC 49717.</title>
        <authorList>
            <consortium name="The Broad Institute Genome Sequencing Platform"/>
            <person name="Earl A."/>
            <person name="Ward D."/>
            <person name="Feldgarden M."/>
            <person name="Gevers D."/>
            <person name="Huys G."/>
            <person name="Walker B."/>
            <person name="Young S.K."/>
            <person name="Zeng Q."/>
            <person name="Gargeya S."/>
            <person name="Fitzgerald M."/>
            <person name="Haas B."/>
            <person name="Abouelleil A."/>
            <person name="Alvarado L."/>
            <person name="Arachchi H.M."/>
            <person name="Berlin A."/>
            <person name="Chapman S.B."/>
            <person name="Goldberg J."/>
            <person name="Griggs A."/>
            <person name="Gujja S."/>
            <person name="Hansen M."/>
            <person name="Howarth C."/>
            <person name="Imamovic A."/>
            <person name="Larimer J."/>
            <person name="McCowen C."/>
            <person name="Montmayeur A."/>
            <person name="Murphy C."/>
            <person name="Neiman D."/>
            <person name="Pearson M."/>
            <person name="Priest M."/>
            <person name="Roberts A."/>
            <person name="Saif S."/>
            <person name="Shea T."/>
            <person name="Sisk P."/>
            <person name="Sykes S."/>
            <person name="Wortman J."/>
            <person name="Nusbaum C."/>
            <person name="Birren B."/>
        </authorList>
    </citation>
    <scope>NUCLEOTIDE SEQUENCE [LARGE SCALE GENOMIC DNA]</scope>
    <source>
        <strain evidence="3 4">ATCC 49717</strain>
    </source>
</reference>
<proteinExistence type="predicted"/>
<evidence type="ECO:0000259" key="2">
    <source>
        <dbReference type="PROSITE" id="PS50830"/>
    </source>
</evidence>
<evidence type="ECO:0000313" key="4">
    <source>
        <dbReference type="Proteomes" id="UP000001096"/>
    </source>
</evidence>
<keyword evidence="4" id="KW-1185">Reference proteome</keyword>
<dbReference type="eggNOG" id="COG1525">
    <property type="taxonomic scope" value="Bacteria"/>
</dbReference>
<name>K8P423_9BRAD</name>
<dbReference type="PROSITE" id="PS50830">
    <property type="entry name" value="TNASE_3"/>
    <property type="match status" value="1"/>
</dbReference>
<dbReference type="Pfam" id="PF00565">
    <property type="entry name" value="SNase"/>
    <property type="match status" value="1"/>
</dbReference>
<dbReference type="RefSeq" id="WP_006022412.1">
    <property type="nucleotide sequence ID" value="NZ_KB375283.1"/>
</dbReference>
<comment type="caution">
    <text evidence="3">The sequence shown here is derived from an EMBL/GenBank/DDBJ whole genome shotgun (WGS) entry which is preliminary data.</text>
</comment>
<evidence type="ECO:0000313" key="3">
    <source>
        <dbReference type="EMBL" id="EKS37282.1"/>
    </source>
</evidence>
<dbReference type="PATRIC" id="fig|883078.3.peg.3828"/>
<evidence type="ECO:0000256" key="1">
    <source>
        <dbReference type="SAM" id="SignalP"/>
    </source>
</evidence>
<dbReference type="SUPFAM" id="SSF50199">
    <property type="entry name" value="Staphylococcal nuclease"/>
    <property type="match status" value="1"/>
</dbReference>
<feature type="chain" id="PRO_5003919453" description="TNase-like domain-containing protein" evidence="1">
    <location>
        <begin position="35"/>
        <end position="278"/>
    </location>
</feature>
<dbReference type="InterPro" id="IPR016071">
    <property type="entry name" value="Staphylococal_nuclease_OB-fold"/>
</dbReference>
<keyword evidence="1" id="KW-0732">Signal</keyword>
<dbReference type="Gene3D" id="2.40.50.90">
    <property type="match status" value="1"/>
</dbReference>
<accession>K8P423</accession>
<dbReference type="SMART" id="SM00318">
    <property type="entry name" value="SNc"/>
    <property type="match status" value="1"/>
</dbReference>
<dbReference type="Proteomes" id="UP000001096">
    <property type="component" value="Unassembled WGS sequence"/>
</dbReference>
<sequence length="278" mass="29898">MPARPDSVVMNRRIPITFCCAVLLTASSGGSLHAACEFALQGEGRVSGVLDMRTFRLGDGREIRLAGIEPAGDIRTRGKETLASLIDGRDVTLRSSDDGPDRYGRQHAFVFLKDMETPIQSELLARGEALASPVTDRSCSTALLTAEAAARAARRGIWASSAAIKNAESTDDILAGVGRFTVVEGTVSSARLAGAVFYVNFGRRWTRDFAATISRRMMPSLESAGIDLKSLKNKRVRVRGWIEKRGGPRIEVTYAGQIELIAAADVAANGTMPRDEGK</sequence>
<feature type="signal peptide" evidence="1">
    <location>
        <begin position="1"/>
        <end position="34"/>
    </location>
</feature>
<dbReference type="HOGENOM" id="CLU_064698_0_0_5"/>
<feature type="domain" description="TNase-like" evidence="2">
    <location>
        <begin position="40"/>
        <end position="160"/>
    </location>
</feature>
<dbReference type="AlphaFoldDB" id="K8P423"/>